<dbReference type="AlphaFoldDB" id="A0A382WJI5"/>
<protein>
    <recommendedName>
        <fullName evidence="2">LPP20 lipoprotein</fullName>
    </recommendedName>
</protein>
<sequence>MKRILNLLVFGLVTASLTACGGSEKAAGDAPANFQGIQYPDWVMKGSGAFGGDTGRVFYGVGSVTGIKNHALARTTADNRARAELSKQFEVYSASLMKDYAASTMAGEATSEEQNVESVIKTFSAQTLSGVQIVDHWFHPGDGTVFALARLDLNAFTDSLEKMKELNSKVKEY</sequence>
<dbReference type="Gene3D" id="3.10.129.140">
    <property type="entry name" value="Helicobacter TNF-alpha-Inducing protein"/>
    <property type="match status" value="1"/>
</dbReference>
<dbReference type="EMBL" id="UINC01160268">
    <property type="protein sequence ID" value="SVD58819.1"/>
    <property type="molecule type" value="Genomic_DNA"/>
</dbReference>
<reference evidence="1" key="1">
    <citation type="submission" date="2018-05" db="EMBL/GenBank/DDBJ databases">
        <authorList>
            <person name="Lanie J.A."/>
            <person name="Ng W.-L."/>
            <person name="Kazmierczak K.M."/>
            <person name="Andrzejewski T.M."/>
            <person name="Davidsen T.M."/>
            <person name="Wayne K.J."/>
            <person name="Tettelin H."/>
            <person name="Glass J.I."/>
            <person name="Rusch D."/>
            <person name="Podicherti R."/>
            <person name="Tsui H.-C.T."/>
            <person name="Winkler M.E."/>
        </authorList>
    </citation>
    <scope>NUCLEOTIDE SEQUENCE</scope>
</reference>
<accession>A0A382WJI5</accession>
<evidence type="ECO:0000313" key="1">
    <source>
        <dbReference type="EMBL" id="SVD58819.1"/>
    </source>
</evidence>
<organism evidence="1">
    <name type="scientific">marine metagenome</name>
    <dbReference type="NCBI Taxonomy" id="408172"/>
    <lineage>
        <taxon>unclassified sequences</taxon>
        <taxon>metagenomes</taxon>
        <taxon>ecological metagenomes</taxon>
    </lineage>
</organism>
<proteinExistence type="predicted"/>
<gene>
    <name evidence="1" type="ORF">METZ01_LOCUS411673</name>
</gene>
<evidence type="ECO:0008006" key="2">
    <source>
        <dbReference type="Google" id="ProtNLM"/>
    </source>
</evidence>
<feature type="non-terminal residue" evidence="1">
    <location>
        <position position="173"/>
    </location>
</feature>
<name>A0A382WJI5_9ZZZZ</name>
<dbReference type="PROSITE" id="PS51257">
    <property type="entry name" value="PROKAR_LIPOPROTEIN"/>
    <property type="match status" value="1"/>
</dbReference>